<evidence type="ECO:0000313" key="6">
    <source>
        <dbReference type="EMBL" id="RYR10863.1"/>
    </source>
</evidence>
<organism evidence="6 7">
    <name type="scientific">Arachis hypogaea</name>
    <name type="common">Peanut</name>
    <dbReference type="NCBI Taxonomy" id="3818"/>
    <lineage>
        <taxon>Eukaryota</taxon>
        <taxon>Viridiplantae</taxon>
        <taxon>Streptophyta</taxon>
        <taxon>Embryophyta</taxon>
        <taxon>Tracheophyta</taxon>
        <taxon>Spermatophyta</taxon>
        <taxon>Magnoliopsida</taxon>
        <taxon>eudicotyledons</taxon>
        <taxon>Gunneridae</taxon>
        <taxon>Pentapetalae</taxon>
        <taxon>rosids</taxon>
        <taxon>fabids</taxon>
        <taxon>Fabales</taxon>
        <taxon>Fabaceae</taxon>
        <taxon>Papilionoideae</taxon>
        <taxon>50 kb inversion clade</taxon>
        <taxon>dalbergioids sensu lato</taxon>
        <taxon>Dalbergieae</taxon>
        <taxon>Pterocarpus clade</taxon>
        <taxon>Arachis</taxon>
    </lineage>
</organism>
<dbReference type="CDD" id="cd19821">
    <property type="entry name" value="Bbox1_BBX-like"/>
    <property type="match status" value="1"/>
</dbReference>
<dbReference type="PANTHER" id="PTHR31717">
    <property type="entry name" value="ZINC FINGER PROTEIN CONSTANS-LIKE 10"/>
    <property type="match status" value="1"/>
</dbReference>
<dbReference type="PROSITE" id="PS50119">
    <property type="entry name" value="ZF_BBOX"/>
    <property type="match status" value="1"/>
</dbReference>
<dbReference type="InterPro" id="IPR000315">
    <property type="entry name" value="Znf_B-box"/>
</dbReference>
<dbReference type="PANTHER" id="PTHR31717:SF45">
    <property type="entry name" value="ZINC FINGER PROTEIN CONSTANS-LIKE 14-RELATED"/>
    <property type="match status" value="1"/>
</dbReference>
<evidence type="ECO:0000259" key="5">
    <source>
        <dbReference type="PROSITE" id="PS50119"/>
    </source>
</evidence>
<evidence type="ECO:0000256" key="3">
    <source>
        <dbReference type="ARBA" id="ARBA00022833"/>
    </source>
</evidence>
<dbReference type="SMART" id="SM00336">
    <property type="entry name" value="BBOX"/>
    <property type="match status" value="1"/>
</dbReference>
<dbReference type="Proteomes" id="UP000289738">
    <property type="component" value="Chromosome B05"/>
</dbReference>
<protein>
    <recommendedName>
        <fullName evidence="5">B box-type domain-containing protein</fullName>
    </recommendedName>
</protein>
<dbReference type="STRING" id="3818.A0A444Z9L0"/>
<accession>A0A444Z9L0</accession>
<name>A0A444Z9L0_ARAHY</name>
<keyword evidence="3" id="KW-0862">Zinc</keyword>
<proteinExistence type="predicted"/>
<sequence length="146" mass="16161">MMLLPCDYYDSKTAVLFCRADSAKLCISCDQHVHSANALSLKHVRSQICNNCRNEPATVRYATNNLVLCNDCDSDTHNSSTIASSLHTHHRLHGFSGCPPALEIAAALGIELKFNSNYNSGSGNTSSSRKESGSCRRWRIRRARCR</sequence>
<dbReference type="AlphaFoldDB" id="A0A444Z9L0"/>
<evidence type="ECO:0000256" key="1">
    <source>
        <dbReference type="ARBA" id="ARBA00022723"/>
    </source>
</evidence>
<keyword evidence="2 4" id="KW-0863">Zinc-finger</keyword>
<comment type="caution">
    <text evidence="6">The sequence shown here is derived from an EMBL/GenBank/DDBJ whole genome shotgun (WGS) entry which is preliminary data.</text>
</comment>
<dbReference type="GO" id="GO:0008270">
    <property type="term" value="F:zinc ion binding"/>
    <property type="evidence" value="ECO:0007669"/>
    <property type="project" value="UniProtKB-KW"/>
</dbReference>
<evidence type="ECO:0000313" key="7">
    <source>
        <dbReference type="Proteomes" id="UP000289738"/>
    </source>
</evidence>
<keyword evidence="1" id="KW-0479">Metal-binding</keyword>
<reference evidence="6 7" key="1">
    <citation type="submission" date="2019-01" db="EMBL/GenBank/DDBJ databases">
        <title>Sequencing of cultivated peanut Arachis hypogaea provides insights into genome evolution and oil improvement.</title>
        <authorList>
            <person name="Chen X."/>
        </authorList>
    </citation>
    <scope>NUCLEOTIDE SEQUENCE [LARGE SCALE GENOMIC DNA]</scope>
    <source>
        <strain evidence="7">cv. Fuhuasheng</strain>
        <tissue evidence="6">Leaves</tissue>
    </source>
</reference>
<dbReference type="EMBL" id="SDMP01000015">
    <property type="protein sequence ID" value="RYR10863.1"/>
    <property type="molecule type" value="Genomic_DNA"/>
</dbReference>
<evidence type="ECO:0000256" key="2">
    <source>
        <dbReference type="ARBA" id="ARBA00022771"/>
    </source>
</evidence>
<dbReference type="InterPro" id="IPR049808">
    <property type="entry name" value="CONSTANS-like_Bbox1"/>
</dbReference>
<keyword evidence="7" id="KW-1185">Reference proteome</keyword>
<gene>
    <name evidence="6" type="ORF">Ahy_B05g079339</name>
</gene>
<evidence type="ECO:0000256" key="4">
    <source>
        <dbReference type="PROSITE-ProRule" id="PRU00024"/>
    </source>
</evidence>
<feature type="domain" description="B box-type" evidence="5">
    <location>
        <begin position="6"/>
        <end position="48"/>
    </location>
</feature>